<reference evidence="11 12" key="1">
    <citation type="submission" date="2020-08" db="EMBL/GenBank/DDBJ databases">
        <title>Genomic Encyclopedia of Type Strains, Phase IV (KMG-IV): sequencing the most valuable type-strain genomes for metagenomic binning, comparative biology and taxonomic classification.</title>
        <authorList>
            <person name="Goeker M."/>
        </authorList>
    </citation>
    <scope>NUCLEOTIDE SEQUENCE [LARGE SCALE GENOMIC DNA]</scope>
    <source>
        <strain evidence="11 12">DSM 25024</strain>
    </source>
</reference>
<evidence type="ECO:0000256" key="4">
    <source>
        <dbReference type="ARBA" id="ARBA00022692"/>
    </source>
</evidence>
<evidence type="ECO:0000313" key="12">
    <source>
        <dbReference type="Proteomes" id="UP000531216"/>
    </source>
</evidence>
<keyword evidence="6 10" id="KW-0472">Membrane</keyword>
<dbReference type="InterPro" id="IPR000390">
    <property type="entry name" value="Small_drug/metabolite_transptr"/>
</dbReference>
<gene>
    <name evidence="11" type="ORF">GGR05_002475</name>
</gene>
<keyword evidence="3" id="KW-1003">Cell membrane</keyword>
<evidence type="ECO:0000256" key="3">
    <source>
        <dbReference type="ARBA" id="ARBA00022475"/>
    </source>
</evidence>
<evidence type="ECO:0000256" key="7">
    <source>
        <dbReference type="ARBA" id="ARBA00038151"/>
    </source>
</evidence>
<proteinExistence type="inferred from homology"/>
<accession>A0A7W6BX63</accession>
<dbReference type="SUPFAM" id="SSF103481">
    <property type="entry name" value="Multidrug resistance efflux transporter EmrE"/>
    <property type="match status" value="1"/>
</dbReference>
<evidence type="ECO:0000256" key="5">
    <source>
        <dbReference type="ARBA" id="ARBA00022989"/>
    </source>
</evidence>
<dbReference type="EMBL" id="JACIDO010000004">
    <property type="protein sequence ID" value="MBB3936325.1"/>
    <property type="molecule type" value="Genomic_DNA"/>
</dbReference>
<dbReference type="GO" id="GO:0005886">
    <property type="term" value="C:plasma membrane"/>
    <property type="evidence" value="ECO:0007669"/>
    <property type="project" value="UniProtKB-SubCell"/>
</dbReference>
<dbReference type="InterPro" id="IPR037185">
    <property type="entry name" value="EmrE-like"/>
</dbReference>
<sequence>MPWVYLVVAGLLEIGWASAMKQSAGFTKLVPTVLTIVLMLGSFGLLAAAMRTLPLGTAYAVWTGIGALGAFLVGLVWFGDSAHPMRLLAAALILSGIVLMKAAPSS</sequence>
<evidence type="ECO:0000313" key="11">
    <source>
        <dbReference type="EMBL" id="MBB3936325.1"/>
    </source>
</evidence>
<dbReference type="AlphaFoldDB" id="A0A7W6BX63"/>
<protein>
    <recommendedName>
        <fullName evidence="8">Guanidinium exporter</fullName>
    </recommendedName>
</protein>
<dbReference type="PANTHER" id="PTHR30561:SF0">
    <property type="entry name" value="GUANIDINIUM EXPORTER"/>
    <property type="match status" value="1"/>
</dbReference>
<evidence type="ECO:0000256" key="6">
    <source>
        <dbReference type="ARBA" id="ARBA00023136"/>
    </source>
</evidence>
<evidence type="ECO:0000256" key="2">
    <source>
        <dbReference type="ARBA" id="ARBA00022448"/>
    </source>
</evidence>
<dbReference type="PANTHER" id="PTHR30561">
    <property type="entry name" value="SMR FAMILY PROTON-DEPENDENT DRUG EFFLUX TRANSPORTER SUGE"/>
    <property type="match status" value="1"/>
</dbReference>
<evidence type="ECO:0000256" key="10">
    <source>
        <dbReference type="SAM" id="Phobius"/>
    </source>
</evidence>
<dbReference type="RefSeq" id="WP_055885910.1">
    <property type="nucleotide sequence ID" value="NZ_FOOA01000016.1"/>
</dbReference>
<evidence type="ECO:0000256" key="1">
    <source>
        <dbReference type="ARBA" id="ARBA00004651"/>
    </source>
</evidence>
<dbReference type="GO" id="GO:1990961">
    <property type="term" value="P:xenobiotic detoxification by transmembrane export across the plasma membrane"/>
    <property type="evidence" value="ECO:0007669"/>
    <property type="project" value="UniProtKB-ARBA"/>
</dbReference>
<keyword evidence="12" id="KW-1185">Reference proteome</keyword>
<feature type="transmembrane region" description="Helical" evidence="10">
    <location>
        <begin position="29"/>
        <end position="47"/>
    </location>
</feature>
<keyword evidence="2" id="KW-0813">Transport</keyword>
<comment type="caution">
    <text evidence="11">The sequence shown here is derived from an EMBL/GenBank/DDBJ whole genome shotgun (WGS) entry which is preliminary data.</text>
</comment>
<dbReference type="Gene3D" id="1.10.3730.20">
    <property type="match status" value="1"/>
</dbReference>
<evidence type="ECO:0000256" key="8">
    <source>
        <dbReference type="ARBA" id="ARBA00039168"/>
    </source>
</evidence>
<dbReference type="InterPro" id="IPR045324">
    <property type="entry name" value="Small_multidrug_res"/>
</dbReference>
<keyword evidence="4 9" id="KW-0812">Transmembrane</keyword>
<dbReference type="GO" id="GO:0022857">
    <property type="term" value="F:transmembrane transporter activity"/>
    <property type="evidence" value="ECO:0007669"/>
    <property type="project" value="InterPro"/>
</dbReference>
<name>A0A7W6BX63_9HYPH</name>
<keyword evidence="5 10" id="KW-1133">Transmembrane helix</keyword>
<feature type="transmembrane region" description="Helical" evidence="10">
    <location>
        <begin position="85"/>
        <end position="103"/>
    </location>
</feature>
<comment type="similarity">
    <text evidence="7">Belongs to the drug/metabolite transporter (DMT) superfamily. Small multidrug resistance (SMR) (TC 2.A.7.1) family. Gdx/SugE subfamily.</text>
</comment>
<feature type="transmembrane region" description="Helical" evidence="10">
    <location>
        <begin position="59"/>
        <end position="79"/>
    </location>
</feature>
<evidence type="ECO:0000256" key="9">
    <source>
        <dbReference type="RuleBase" id="RU003942"/>
    </source>
</evidence>
<organism evidence="11 12">
    <name type="scientific">Aureimonas phyllosphaerae</name>
    <dbReference type="NCBI Taxonomy" id="1166078"/>
    <lineage>
        <taxon>Bacteria</taxon>
        <taxon>Pseudomonadati</taxon>
        <taxon>Pseudomonadota</taxon>
        <taxon>Alphaproteobacteria</taxon>
        <taxon>Hyphomicrobiales</taxon>
        <taxon>Aurantimonadaceae</taxon>
        <taxon>Aureimonas</taxon>
    </lineage>
</organism>
<comment type="subcellular location">
    <subcellularLocation>
        <location evidence="1 9">Cell membrane</location>
        <topology evidence="1 9">Multi-pass membrane protein</topology>
    </subcellularLocation>
</comment>
<dbReference type="FunFam" id="1.10.3730.20:FF:000001">
    <property type="entry name" value="Quaternary ammonium compound resistance transporter SugE"/>
    <property type="match status" value="1"/>
</dbReference>
<dbReference type="Proteomes" id="UP000531216">
    <property type="component" value="Unassembled WGS sequence"/>
</dbReference>
<dbReference type="Pfam" id="PF00893">
    <property type="entry name" value="Multi_Drug_Res"/>
    <property type="match status" value="1"/>
</dbReference>
<dbReference type="OrthoDB" id="9808638at2"/>